<dbReference type="Pfam" id="PF04011">
    <property type="entry name" value="LemA"/>
    <property type="match status" value="1"/>
</dbReference>
<dbReference type="PANTHER" id="PTHR34478">
    <property type="entry name" value="PROTEIN LEMA"/>
    <property type="match status" value="1"/>
</dbReference>
<evidence type="ECO:0000256" key="2">
    <source>
        <dbReference type="ARBA" id="ARBA00008854"/>
    </source>
</evidence>
<gene>
    <name evidence="6" type="ORF">RKE40_19765</name>
</gene>
<accession>A0ABU3SBK6</accession>
<dbReference type="SUPFAM" id="SSF140478">
    <property type="entry name" value="LemA-like"/>
    <property type="match status" value="1"/>
</dbReference>
<reference evidence="6 7" key="1">
    <citation type="submission" date="2023-09" db="EMBL/GenBank/DDBJ databases">
        <title>Whole genome shotgun sequencing (WGS) of Bosea sp. ZW T0_25, isolated from stored onions (Allium cepa).</title>
        <authorList>
            <person name="Stoll D.A."/>
            <person name="Huch M."/>
        </authorList>
    </citation>
    <scope>NUCLEOTIDE SEQUENCE [LARGE SCALE GENOMIC DNA]</scope>
    <source>
        <strain evidence="6 7">ZW T0_25</strain>
    </source>
</reference>
<dbReference type="PANTHER" id="PTHR34478:SF2">
    <property type="entry name" value="MEMBRANE PROTEIN"/>
    <property type="match status" value="1"/>
</dbReference>
<evidence type="ECO:0000256" key="3">
    <source>
        <dbReference type="ARBA" id="ARBA00022692"/>
    </source>
</evidence>
<evidence type="ECO:0000256" key="1">
    <source>
        <dbReference type="ARBA" id="ARBA00004167"/>
    </source>
</evidence>
<dbReference type="InterPro" id="IPR023353">
    <property type="entry name" value="LemA-like_dom_sf"/>
</dbReference>
<evidence type="ECO:0000313" key="6">
    <source>
        <dbReference type="EMBL" id="MDU0342139.1"/>
    </source>
</evidence>
<keyword evidence="5" id="KW-0472">Membrane</keyword>
<sequence length="203" mass="22498">MVLLAPSPALRRSFALLLVGLLGLALAGCGYNNVPTLEEKAKAAWGEVQNQYQRRADLIPNLVETVKGYAQQEREVLTQVIEARAKATQVKVDASTITDPAKFKEYQDAQNQLSGALGRLMVTVERYPDLKSNQNFLALQSQLEGTENRVTVARRDYIQAVQAFNTEIRTFPGVIWARLFWGAKPMESFAATTGAERPPAVKF</sequence>
<evidence type="ECO:0000256" key="4">
    <source>
        <dbReference type="ARBA" id="ARBA00022989"/>
    </source>
</evidence>
<evidence type="ECO:0000313" key="7">
    <source>
        <dbReference type="Proteomes" id="UP001254257"/>
    </source>
</evidence>
<keyword evidence="4" id="KW-1133">Transmembrane helix</keyword>
<comment type="similarity">
    <text evidence="2">Belongs to the LemA family.</text>
</comment>
<protein>
    <submittedName>
        <fullName evidence="6">LemA family protein</fullName>
    </submittedName>
</protein>
<dbReference type="InterPro" id="IPR007156">
    <property type="entry name" value="MamQ_LemA"/>
</dbReference>
<comment type="caution">
    <text evidence="6">The sequence shown here is derived from an EMBL/GenBank/DDBJ whole genome shotgun (WGS) entry which is preliminary data.</text>
</comment>
<comment type="subcellular location">
    <subcellularLocation>
        <location evidence="1">Membrane</location>
        <topology evidence="1">Single-pass membrane protein</topology>
    </subcellularLocation>
</comment>
<dbReference type="Gene3D" id="1.20.1440.20">
    <property type="entry name" value="LemA-like domain"/>
    <property type="match status" value="1"/>
</dbReference>
<evidence type="ECO:0000256" key="5">
    <source>
        <dbReference type="ARBA" id="ARBA00023136"/>
    </source>
</evidence>
<organism evidence="6 7">
    <name type="scientific">Bosea rubneri</name>
    <dbReference type="NCBI Taxonomy" id="3075434"/>
    <lineage>
        <taxon>Bacteria</taxon>
        <taxon>Pseudomonadati</taxon>
        <taxon>Pseudomonadota</taxon>
        <taxon>Alphaproteobacteria</taxon>
        <taxon>Hyphomicrobiales</taxon>
        <taxon>Boseaceae</taxon>
        <taxon>Bosea</taxon>
    </lineage>
</organism>
<dbReference type="EMBL" id="JAWDID010000034">
    <property type="protein sequence ID" value="MDU0342139.1"/>
    <property type="molecule type" value="Genomic_DNA"/>
</dbReference>
<keyword evidence="7" id="KW-1185">Reference proteome</keyword>
<dbReference type="Proteomes" id="UP001254257">
    <property type="component" value="Unassembled WGS sequence"/>
</dbReference>
<name>A0ABU3SBK6_9HYPH</name>
<keyword evidence="3" id="KW-0812">Transmembrane</keyword>
<proteinExistence type="inferred from homology"/>
<dbReference type="RefSeq" id="WP_316019931.1">
    <property type="nucleotide sequence ID" value="NZ_JAWDID010000034.1"/>
</dbReference>